<reference evidence="2 3" key="1">
    <citation type="submission" date="2021-03" db="EMBL/GenBank/DDBJ databases">
        <title>Sequencing the genomes of 1000 actinobacteria strains.</title>
        <authorList>
            <person name="Klenk H.-P."/>
        </authorList>
    </citation>
    <scope>NUCLEOTIDE SEQUENCE [LARGE SCALE GENOMIC DNA]</scope>
    <source>
        <strain evidence="2 3">DSM 15797</strain>
    </source>
</reference>
<evidence type="ECO:0000256" key="1">
    <source>
        <dbReference type="SAM" id="MobiDB-lite"/>
    </source>
</evidence>
<dbReference type="RefSeq" id="WP_209997174.1">
    <property type="nucleotide sequence ID" value="NZ_BAAAJY010000023.1"/>
</dbReference>
<feature type="region of interest" description="Disordered" evidence="1">
    <location>
        <begin position="70"/>
        <end position="103"/>
    </location>
</feature>
<gene>
    <name evidence="2" type="ORF">JOF47_001752</name>
</gene>
<evidence type="ECO:0000313" key="2">
    <source>
        <dbReference type="EMBL" id="MBP2386241.1"/>
    </source>
</evidence>
<proteinExistence type="predicted"/>
<dbReference type="Proteomes" id="UP001296993">
    <property type="component" value="Unassembled WGS sequence"/>
</dbReference>
<organism evidence="2 3">
    <name type="scientific">Paeniglutamicibacter kerguelensis</name>
    <dbReference type="NCBI Taxonomy" id="254788"/>
    <lineage>
        <taxon>Bacteria</taxon>
        <taxon>Bacillati</taxon>
        <taxon>Actinomycetota</taxon>
        <taxon>Actinomycetes</taxon>
        <taxon>Micrococcales</taxon>
        <taxon>Micrococcaceae</taxon>
        <taxon>Paeniglutamicibacter</taxon>
    </lineage>
</organism>
<sequence>MTQHLELDWIDSGTAHVTNRTGAAVHDVVLRTIGLATVGGDSGWEFTADTLYDGEFIALDHIELADGWQADPPQLDMDWQSEDPPQHNSRQVALIAPSTPTNE</sequence>
<evidence type="ECO:0000313" key="3">
    <source>
        <dbReference type="Proteomes" id="UP001296993"/>
    </source>
</evidence>
<name>A0ABS4XCQ0_9MICC</name>
<dbReference type="EMBL" id="JAGIOF010000001">
    <property type="protein sequence ID" value="MBP2386241.1"/>
    <property type="molecule type" value="Genomic_DNA"/>
</dbReference>
<accession>A0ABS4XCQ0</accession>
<protein>
    <submittedName>
        <fullName evidence="2">Uncharacterized protein</fullName>
    </submittedName>
</protein>
<comment type="caution">
    <text evidence="2">The sequence shown here is derived from an EMBL/GenBank/DDBJ whole genome shotgun (WGS) entry which is preliminary data.</text>
</comment>
<keyword evidence="3" id="KW-1185">Reference proteome</keyword>